<keyword evidence="4" id="KW-0418">Kinase</keyword>
<gene>
    <name evidence="7" type="ORF">TR51_19750</name>
</gene>
<evidence type="ECO:0000259" key="6">
    <source>
        <dbReference type="PROSITE" id="PS50011"/>
    </source>
</evidence>
<dbReference type="OrthoDB" id="3873448at2"/>
<dbReference type="Proteomes" id="UP000032066">
    <property type="component" value="Unassembled WGS sequence"/>
</dbReference>
<evidence type="ECO:0000256" key="2">
    <source>
        <dbReference type="ARBA" id="ARBA00022679"/>
    </source>
</evidence>
<dbReference type="GO" id="GO:0004674">
    <property type="term" value="F:protein serine/threonine kinase activity"/>
    <property type="evidence" value="ECO:0007669"/>
    <property type="project" value="UniProtKB-EC"/>
</dbReference>
<dbReference type="InterPro" id="IPR011009">
    <property type="entry name" value="Kinase-like_dom_sf"/>
</dbReference>
<protein>
    <recommendedName>
        <fullName evidence="1">non-specific serine/threonine protein kinase</fullName>
        <ecNumber evidence="1">2.7.11.1</ecNumber>
    </recommendedName>
</protein>
<proteinExistence type="predicted"/>
<dbReference type="STRING" id="2064.TR51_19750"/>
<evidence type="ECO:0000313" key="7">
    <source>
        <dbReference type="EMBL" id="KIQ61579.1"/>
    </source>
</evidence>
<feature type="domain" description="Protein kinase" evidence="6">
    <location>
        <begin position="1"/>
        <end position="137"/>
    </location>
</feature>
<keyword evidence="2" id="KW-0808">Transferase</keyword>
<comment type="caution">
    <text evidence="7">The sequence shown here is derived from an EMBL/GenBank/DDBJ whole genome shotgun (WGS) entry which is preliminary data.</text>
</comment>
<dbReference type="AlphaFoldDB" id="A0A0D0PGQ4"/>
<sequence length="161" mass="16548">MHRDLKPANIMLTSAGPRLLDFGIAALVDGTRLTMTGAGPGTLTYMAPEQFGEERVGTAADIWAWACCVVCAAHGASPFAATSTGAVIRRIVDTGPDLAALAAVHALDPALAAVVAHALTPDPAARPGDGATLLALLTARRPDGAADVRDEITRGWSTLRL</sequence>
<dbReference type="PANTHER" id="PTHR43671">
    <property type="entry name" value="SERINE/THREONINE-PROTEIN KINASE NEK"/>
    <property type="match status" value="1"/>
</dbReference>
<dbReference type="EMBL" id="JXZB01000004">
    <property type="protein sequence ID" value="KIQ61579.1"/>
    <property type="molecule type" value="Genomic_DNA"/>
</dbReference>
<dbReference type="PATRIC" id="fig|2064.6.peg.4248"/>
<dbReference type="PROSITE" id="PS50011">
    <property type="entry name" value="PROTEIN_KINASE_DOM"/>
    <property type="match status" value="1"/>
</dbReference>
<dbReference type="SUPFAM" id="SSF56112">
    <property type="entry name" value="Protein kinase-like (PK-like)"/>
    <property type="match status" value="1"/>
</dbReference>
<organism evidence="7 8">
    <name type="scientific">Kitasatospora griseola</name>
    <name type="common">Streptomyces griseolosporeus</name>
    <dbReference type="NCBI Taxonomy" id="2064"/>
    <lineage>
        <taxon>Bacteria</taxon>
        <taxon>Bacillati</taxon>
        <taxon>Actinomycetota</taxon>
        <taxon>Actinomycetes</taxon>
        <taxon>Kitasatosporales</taxon>
        <taxon>Streptomycetaceae</taxon>
        <taxon>Kitasatospora</taxon>
    </lineage>
</organism>
<dbReference type="Pfam" id="PF00069">
    <property type="entry name" value="Pkinase"/>
    <property type="match status" value="1"/>
</dbReference>
<dbReference type="PANTHER" id="PTHR43671:SF13">
    <property type="entry name" value="SERINE_THREONINE-PROTEIN KINASE NEK2"/>
    <property type="match status" value="1"/>
</dbReference>
<evidence type="ECO:0000256" key="4">
    <source>
        <dbReference type="ARBA" id="ARBA00022777"/>
    </source>
</evidence>
<dbReference type="Gene3D" id="1.10.510.10">
    <property type="entry name" value="Transferase(Phosphotransferase) domain 1"/>
    <property type="match status" value="1"/>
</dbReference>
<dbReference type="GO" id="GO:0005524">
    <property type="term" value="F:ATP binding"/>
    <property type="evidence" value="ECO:0007669"/>
    <property type="project" value="UniProtKB-KW"/>
</dbReference>
<keyword evidence="8" id="KW-1185">Reference proteome</keyword>
<keyword evidence="3" id="KW-0547">Nucleotide-binding</keyword>
<dbReference type="RefSeq" id="WP_043913105.1">
    <property type="nucleotide sequence ID" value="NZ_JXZB01000004.1"/>
</dbReference>
<evidence type="ECO:0000256" key="3">
    <source>
        <dbReference type="ARBA" id="ARBA00022741"/>
    </source>
</evidence>
<accession>A0A0D0PGQ4</accession>
<evidence type="ECO:0000313" key="8">
    <source>
        <dbReference type="Proteomes" id="UP000032066"/>
    </source>
</evidence>
<name>A0A0D0PGQ4_KITGR</name>
<keyword evidence="5" id="KW-0067">ATP-binding</keyword>
<dbReference type="InterPro" id="IPR050660">
    <property type="entry name" value="NEK_Ser/Thr_kinase"/>
</dbReference>
<reference evidence="7 8" key="1">
    <citation type="submission" date="2015-02" db="EMBL/GenBank/DDBJ databases">
        <title>Draft genome sequence of Kitasatospora griseola MF730-N6, a bafilomycin, terpentecin and satosporin producer.</title>
        <authorList>
            <person name="Arens J.C."/>
            <person name="Haltli B."/>
            <person name="Kerr R.G."/>
        </authorList>
    </citation>
    <scope>NUCLEOTIDE SEQUENCE [LARGE SCALE GENOMIC DNA]</scope>
    <source>
        <strain evidence="7 8">MF730-N6</strain>
    </source>
</reference>
<evidence type="ECO:0000256" key="5">
    <source>
        <dbReference type="ARBA" id="ARBA00022840"/>
    </source>
</evidence>
<evidence type="ECO:0000256" key="1">
    <source>
        <dbReference type="ARBA" id="ARBA00012513"/>
    </source>
</evidence>
<dbReference type="EC" id="2.7.11.1" evidence="1"/>
<dbReference type="InterPro" id="IPR000719">
    <property type="entry name" value="Prot_kinase_dom"/>
</dbReference>